<name>A0A853CUC2_9MICO</name>
<dbReference type="GO" id="GO:0003677">
    <property type="term" value="F:DNA binding"/>
    <property type="evidence" value="ECO:0007669"/>
    <property type="project" value="UniProtKB-KW"/>
</dbReference>
<dbReference type="SMART" id="SM00347">
    <property type="entry name" value="HTH_MARR"/>
    <property type="match status" value="1"/>
</dbReference>
<accession>A0A853CUC2</accession>
<evidence type="ECO:0000313" key="4">
    <source>
        <dbReference type="Proteomes" id="UP000578352"/>
    </source>
</evidence>
<dbReference type="PROSITE" id="PS50995">
    <property type="entry name" value="HTH_MARR_2"/>
    <property type="match status" value="1"/>
</dbReference>
<dbReference type="EMBL" id="JACCFL010000001">
    <property type="protein sequence ID" value="NYJ22794.1"/>
    <property type="molecule type" value="Genomic_DNA"/>
</dbReference>
<sequence length="184" mass="20606">MTTDKTSPAPHYWYSAETDRERAIEVLEHLRAYGAADSAMQRRSEKAMRMNENDISALRYLLRASERGQTVGPRELADYLGIQSSSITVLLDRLEKAGHIQRSPSPFDRRALIIVPTMPTDEVQRAILGDVREELVEIASDLSPEDAETVVEFIDRLRDAVDQLDTPAADTASKKQQAGIRSSH</sequence>
<evidence type="ECO:0000256" key="1">
    <source>
        <dbReference type="SAM" id="MobiDB-lite"/>
    </source>
</evidence>
<dbReference type="GO" id="GO:0003700">
    <property type="term" value="F:DNA-binding transcription factor activity"/>
    <property type="evidence" value="ECO:0007669"/>
    <property type="project" value="InterPro"/>
</dbReference>
<evidence type="ECO:0000313" key="3">
    <source>
        <dbReference type="EMBL" id="NYJ22794.1"/>
    </source>
</evidence>
<proteinExistence type="predicted"/>
<dbReference type="InterPro" id="IPR036390">
    <property type="entry name" value="WH_DNA-bd_sf"/>
</dbReference>
<dbReference type="RefSeq" id="WP_179604805.1">
    <property type="nucleotide sequence ID" value="NZ_BAABEH010000001.1"/>
</dbReference>
<dbReference type="PANTHER" id="PTHR33164">
    <property type="entry name" value="TRANSCRIPTIONAL REGULATOR, MARR FAMILY"/>
    <property type="match status" value="1"/>
</dbReference>
<organism evidence="3 4">
    <name type="scientific">Leifsonia shinshuensis</name>
    <dbReference type="NCBI Taxonomy" id="150026"/>
    <lineage>
        <taxon>Bacteria</taxon>
        <taxon>Bacillati</taxon>
        <taxon>Actinomycetota</taxon>
        <taxon>Actinomycetes</taxon>
        <taxon>Micrococcales</taxon>
        <taxon>Microbacteriaceae</taxon>
        <taxon>Leifsonia</taxon>
    </lineage>
</organism>
<dbReference type="InterPro" id="IPR039422">
    <property type="entry name" value="MarR/SlyA-like"/>
</dbReference>
<keyword evidence="3" id="KW-0238">DNA-binding</keyword>
<reference evidence="3 4" key="1">
    <citation type="submission" date="2020-07" db="EMBL/GenBank/DDBJ databases">
        <title>Sequencing the genomes of 1000 actinobacteria strains.</title>
        <authorList>
            <person name="Klenk H.-P."/>
        </authorList>
    </citation>
    <scope>NUCLEOTIDE SEQUENCE [LARGE SCALE GENOMIC DNA]</scope>
    <source>
        <strain evidence="3 4">DSM 15165</strain>
    </source>
</reference>
<feature type="compositionally biased region" description="Polar residues" evidence="1">
    <location>
        <begin position="174"/>
        <end position="184"/>
    </location>
</feature>
<dbReference type="InterPro" id="IPR036388">
    <property type="entry name" value="WH-like_DNA-bd_sf"/>
</dbReference>
<dbReference type="Pfam" id="PF01047">
    <property type="entry name" value="MarR"/>
    <property type="match status" value="1"/>
</dbReference>
<dbReference type="PANTHER" id="PTHR33164:SF43">
    <property type="entry name" value="HTH-TYPE TRANSCRIPTIONAL REPRESSOR YETL"/>
    <property type="match status" value="1"/>
</dbReference>
<dbReference type="AlphaFoldDB" id="A0A853CUC2"/>
<comment type="caution">
    <text evidence="3">The sequence shown here is derived from an EMBL/GenBank/DDBJ whole genome shotgun (WGS) entry which is preliminary data.</text>
</comment>
<feature type="domain" description="HTH marR-type" evidence="2">
    <location>
        <begin position="23"/>
        <end position="159"/>
    </location>
</feature>
<dbReference type="Gene3D" id="1.10.10.10">
    <property type="entry name" value="Winged helix-like DNA-binding domain superfamily/Winged helix DNA-binding domain"/>
    <property type="match status" value="1"/>
</dbReference>
<evidence type="ECO:0000259" key="2">
    <source>
        <dbReference type="PROSITE" id="PS50995"/>
    </source>
</evidence>
<dbReference type="PRINTS" id="PR00598">
    <property type="entry name" value="HTHMARR"/>
</dbReference>
<feature type="region of interest" description="Disordered" evidence="1">
    <location>
        <begin position="165"/>
        <end position="184"/>
    </location>
</feature>
<dbReference type="GO" id="GO:0006950">
    <property type="term" value="P:response to stress"/>
    <property type="evidence" value="ECO:0007669"/>
    <property type="project" value="TreeGrafter"/>
</dbReference>
<dbReference type="InterPro" id="IPR000835">
    <property type="entry name" value="HTH_MarR-typ"/>
</dbReference>
<dbReference type="Proteomes" id="UP000578352">
    <property type="component" value="Unassembled WGS sequence"/>
</dbReference>
<protein>
    <submittedName>
        <fullName evidence="3">DNA-binding MarR family transcriptional regulator</fullName>
    </submittedName>
</protein>
<dbReference type="SUPFAM" id="SSF46785">
    <property type="entry name" value="Winged helix' DNA-binding domain"/>
    <property type="match status" value="1"/>
</dbReference>
<gene>
    <name evidence="3" type="ORF">HNR13_001081</name>
</gene>